<dbReference type="GO" id="GO:0019748">
    <property type="term" value="P:secondary metabolic process"/>
    <property type="evidence" value="ECO:0007669"/>
    <property type="project" value="TreeGrafter"/>
</dbReference>
<feature type="compositionally biased region" description="Low complexity" evidence="3">
    <location>
        <begin position="148"/>
        <end position="170"/>
    </location>
</feature>
<evidence type="ECO:0000313" key="5">
    <source>
        <dbReference type="Proteomes" id="UP000008181"/>
    </source>
</evidence>
<dbReference type="HOGENOM" id="CLU_1571720_0_0_1"/>
<evidence type="ECO:0000256" key="2">
    <source>
        <dbReference type="RuleBase" id="RU366045"/>
    </source>
</evidence>
<dbReference type="STRING" id="578455.G2R992"/>
<evidence type="ECO:0000256" key="3">
    <source>
        <dbReference type="SAM" id="MobiDB-lite"/>
    </source>
</evidence>
<evidence type="ECO:0008006" key="6">
    <source>
        <dbReference type="Google" id="ProtNLM"/>
    </source>
</evidence>
<reference evidence="4 5" key="1">
    <citation type="journal article" date="2011" name="Nat. Biotechnol.">
        <title>Comparative genomic analysis of the thermophilic biomass-degrading fungi Myceliophthora thermophila and Thielavia terrestris.</title>
        <authorList>
            <person name="Berka R.M."/>
            <person name="Grigoriev I.V."/>
            <person name="Otillar R."/>
            <person name="Salamov A."/>
            <person name="Grimwood J."/>
            <person name="Reid I."/>
            <person name="Ishmael N."/>
            <person name="John T."/>
            <person name="Darmond C."/>
            <person name="Moisan M.-C."/>
            <person name="Henrissat B."/>
            <person name="Coutinho P.M."/>
            <person name="Lombard V."/>
            <person name="Natvig D.O."/>
            <person name="Lindquist E."/>
            <person name="Schmutz J."/>
            <person name="Lucas S."/>
            <person name="Harris P."/>
            <person name="Powlowski J."/>
            <person name="Bellemare A."/>
            <person name="Taylor D."/>
            <person name="Butler G."/>
            <person name="de Vries R.P."/>
            <person name="Allijn I.E."/>
            <person name="van den Brink J."/>
            <person name="Ushinsky S."/>
            <person name="Storms R."/>
            <person name="Powell A.J."/>
            <person name="Paulsen I.T."/>
            <person name="Elbourne L.D.H."/>
            <person name="Baker S.E."/>
            <person name="Magnuson J."/>
            <person name="LaBoissiere S."/>
            <person name="Clutterbuck A.J."/>
            <person name="Martinez D."/>
            <person name="Wogulis M."/>
            <person name="de Leon A.L."/>
            <person name="Rey M.W."/>
            <person name="Tsang A."/>
        </authorList>
    </citation>
    <scope>NUCLEOTIDE SEQUENCE [LARGE SCALE GENOMIC DNA]</scope>
    <source>
        <strain evidence="5">ATCC 38088 / NRRL 8126</strain>
    </source>
</reference>
<dbReference type="PANTHER" id="PTHR21240">
    <property type="entry name" value="2-AMINO-3-CARBOXYLMUCONATE-6-SEMIALDEHYDE DECARBOXYLASE"/>
    <property type="match status" value="1"/>
</dbReference>
<dbReference type="SUPFAM" id="SSF51556">
    <property type="entry name" value="Metallo-dependent hydrolases"/>
    <property type="match status" value="1"/>
</dbReference>
<sequence>MAEPQDPKDAKSKPRVVVDIHTHMYPPEYISMLASRTTLPLVRSFPSTGTSPDPDPRLILLEAELPALEKALGDPTAPAPGRPLTKHFTSVAEKLRFMRTHHIDISVLSLANPWLDFLPPSTAAAVAWQINASFEAMCAAHPGKLTCSPASPTSAPPSRTAAASSWARPA</sequence>
<gene>
    <name evidence="4" type="ORF">THITE_2131091</name>
</gene>
<dbReference type="PANTHER" id="PTHR21240:SF28">
    <property type="entry name" value="ISO-OROTATE DECARBOXYLASE (EUROFUNG)"/>
    <property type="match status" value="1"/>
</dbReference>
<dbReference type="RefSeq" id="XP_003655826.1">
    <property type="nucleotide sequence ID" value="XM_003655778.1"/>
</dbReference>
<dbReference type="eggNOG" id="KOG4245">
    <property type="taxonomic scope" value="Eukaryota"/>
</dbReference>
<comment type="similarity">
    <text evidence="2">Belongs to the metallo-dependent hydrolases superfamily.</text>
</comment>
<dbReference type="Proteomes" id="UP000008181">
    <property type="component" value="Chromosome 4"/>
</dbReference>
<accession>G2R992</accession>
<evidence type="ECO:0000256" key="1">
    <source>
        <dbReference type="ARBA" id="ARBA00023239"/>
    </source>
</evidence>
<evidence type="ECO:0000313" key="4">
    <source>
        <dbReference type="EMBL" id="AEO69490.1"/>
    </source>
</evidence>
<feature type="region of interest" description="Disordered" evidence="3">
    <location>
        <begin position="147"/>
        <end position="170"/>
    </location>
</feature>
<keyword evidence="1 2" id="KW-0456">Lyase</keyword>
<dbReference type="GeneID" id="11520016"/>
<name>G2R992_THETT</name>
<dbReference type="GO" id="GO:0016831">
    <property type="term" value="F:carboxy-lyase activity"/>
    <property type="evidence" value="ECO:0007669"/>
    <property type="project" value="UniProtKB-KW"/>
</dbReference>
<dbReference type="KEGG" id="ttt:THITE_2131091"/>
<protein>
    <recommendedName>
        <fullName evidence="6">Amidohydrolase-related domain-containing protein</fullName>
    </recommendedName>
</protein>
<keyword evidence="5" id="KW-1185">Reference proteome</keyword>
<dbReference type="GO" id="GO:0005829">
    <property type="term" value="C:cytosol"/>
    <property type="evidence" value="ECO:0007669"/>
    <property type="project" value="TreeGrafter"/>
</dbReference>
<dbReference type="Gene3D" id="3.20.20.140">
    <property type="entry name" value="Metal-dependent hydrolases"/>
    <property type="match status" value="1"/>
</dbReference>
<keyword evidence="2" id="KW-0210">Decarboxylase</keyword>
<organism evidence="4 5">
    <name type="scientific">Thermothielavioides terrestris (strain ATCC 38088 / NRRL 8126)</name>
    <name type="common">Thielavia terrestris</name>
    <dbReference type="NCBI Taxonomy" id="578455"/>
    <lineage>
        <taxon>Eukaryota</taxon>
        <taxon>Fungi</taxon>
        <taxon>Dikarya</taxon>
        <taxon>Ascomycota</taxon>
        <taxon>Pezizomycotina</taxon>
        <taxon>Sordariomycetes</taxon>
        <taxon>Sordariomycetidae</taxon>
        <taxon>Sordariales</taxon>
        <taxon>Chaetomiaceae</taxon>
        <taxon>Thermothielavioides</taxon>
        <taxon>Thermothielavioides terrestris</taxon>
    </lineage>
</organism>
<dbReference type="OrthoDB" id="191270at2759"/>
<dbReference type="InterPro" id="IPR032465">
    <property type="entry name" value="ACMSD"/>
</dbReference>
<dbReference type="AlphaFoldDB" id="G2R992"/>
<proteinExistence type="inferred from homology"/>
<dbReference type="EMBL" id="CP003012">
    <property type="protein sequence ID" value="AEO69490.1"/>
    <property type="molecule type" value="Genomic_DNA"/>
</dbReference>
<dbReference type="InterPro" id="IPR032466">
    <property type="entry name" value="Metal_Hydrolase"/>
</dbReference>